<comment type="caution">
    <text evidence="5">The sequence shown here is derived from an EMBL/GenBank/DDBJ whole genome shotgun (WGS) entry which is preliminary data.</text>
</comment>
<dbReference type="InterPro" id="IPR011611">
    <property type="entry name" value="PfkB_dom"/>
</dbReference>
<dbReference type="AlphaFoldDB" id="A0AAW9RVI6"/>
<dbReference type="PANTHER" id="PTHR43085">
    <property type="entry name" value="HEXOKINASE FAMILY MEMBER"/>
    <property type="match status" value="1"/>
</dbReference>
<evidence type="ECO:0000256" key="2">
    <source>
        <dbReference type="ARBA" id="ARBA00022679"/>
    </source>
</evidence>
<dbReference type="InterPro" id="IPR029056">
    <property type="entry name" value="Ribokinase-like"/>
</dbReference>
<dbReference type="Pfam" id="PF00294">
    <property type="entry name" value="PfkB"/>
    <property type="match status" value="1"/>
</dbReference>
<dbReference type="GO" id="GO:0008673">
    <property type="term" value="F:2-dehydro-3-deoxygluconokinase activity"/>
    <property type="evidence" value="ECO:0007669"/>
    <property type="project" value="TreeGrafter"/>
</dbReference>
<accession>A0AAW9RVI6</accession>
<dbReference type="Proteomes" id="UP001378188">
    <property type="component" value="Unassembled WGS sequence"/>
</dbReference>
<dbReference type="CDD" id="cd01166">
    <property type="entry name" value="KdgK"/>
    <property type="match status" value="1"/>
</dbReference>
<feature type="domain" description="Carbohydrate kinase PfkB" evidence="4">
    <location>
        <begin position="6"/>
        <end position="292"/>
    </location>
</feature>
<name>A0AAW9RVI6_9HYPH</name>
<keyword evidence="2" id="KW-0808">Transferase</keyword>
<reference evidence="5 6" key="1">
    <citation type="submission" date="2024-02" db="EMBL/GenBank/DDBJ databases">
        <title>Genome analysis and characterization of Microbaculum marinisediminis sp. nov., isolated from marine sediment.</title>
        <authorList>
            <person name="Du Z.-J."/>
            <person name="Ye Y.-Q."/>
            <person name="Zhang Z.-R."/>
            <person name="Yuan S.-M."/>
            <person name="Zhang X.-Y."/>
        </authorList>
    </citation>
    <scope>NUCLEOTIDE SEQUENCE [LARGE SCALE GENOMIC DNA]</scope>
    <source>
        <strain evidence="5 6">SDUM1044001</strain>
    </source>
</reference>
<keyword evidence="6" id="KW-1185">Reference proteome</keyword>
<evidence type="ECO:0000256" key="1">
    <source>
        <dbReference type="ARBA" id="ARBA00010688"/>
    </source>
</evidence>
<dbReference type="GO" id="GO:0042840">
    <property type="term" value="P:D-glucuronate catabolic process"/>
    <property type="evidence" value="ECO:0007669"/>
    <property type="project" value="TreeGrafter"/>
</dbReference>
<gene>
    <name evidence="5" type="ORF">V3328_11120</name>
</gene>
<dbReference type="GO" id="GO:0005829">
    <property type="term" value="C:cytosol"/>
    <property type="evidence" value="ECO:0007669"/>
    <property type="project" value="TreeGrafter"/>
</dbReference>
<evidence type="ECO:0000259" key="4">
    <source>
        <dbReference type="Pfam" id="PF00294"/>
    </source>
</evidence>
<dbReference type="PANTHER" id="PTHR43085:SF15">
    <property type="entry name" value="2-DEHYDRO-3-DEOXYGLUCONOKINASE"/>
    <property type="match status" value="1"/>
</dbReference>
<evidence type="ECO:0000256" key="3">
    <source>
        <dbReference type="ARBA" id="ARBA00022777"/>
    </source>
</evidence>
<dbReference type="GO" id="GO:0019698">
    <property type="term" value="P:D-galacturonate catabolic process"/>
    <property type="evidence" value="ECO:0007669"/>
    <property type="project" value="TreeGrafter"/>
</dbReference>
<dbReference type="RefSeq" id="WP_340329727.1">
    <property type="nucleotide sequence ID" value="NZ_JAZHOF010000004.1"/>
</dbReference>
<dbReference type="Gene3D" id="3.40.1190.20">
    <property type="match status" value="1"/>
</dbReference>
<keyword evidence="3 5" id="KW-0418">Kinase</keyword>
<protein>
    <submittedName>
        <fullName evidence="5">Sugar kinase</fullName>
    </submittedName>
</protein>
<organism evidence="5 6">
    <name type="scientific">Microbaculum marinum</name>
    <dbReference type="NCBI Taxonomy" id="1764581"/>
    <lineage>
        <taxon>Bacteria</taxon>
        <taxon>Pseudomonadati</taxon>
        <taxon>Pseudomonadota</taxon>
        <taxon>Alphaproteobacteria</taxon>
        <taxon>Hyphomicrobiales</taxon>
        <taxon>Tepidamorphaceae</taxon>
        <taxon>Microbaculum</taxon>
    </lineage>
</organism>
<evidence type="ECO:0000313" key="6">
    <source>
        <dbReference type="Proteomes" id="UP001378188"/>
    </source>
</evidence>
<dbReference type="GO" id="GO:0006974">
    <property type="term" value="P:DNA damage response"/>
    <property type="evidence" value="ECO:0007669"/>
    <property type="project" value="TreeGrafter"/>
</dbReference>
<dbReference type="SUPFAM" id="SSF53613">
    <property type="entry name" value="Ribokinase-like"/>
    <property type="match status" value="1"/>
</dbReference>
<evidence type="ECO:0000313" key="5">
    <source>
        <dbReference type="EMBL" id="MEJ8572028.1"/>
    </source>
</evidence>
<dbReference type="EMBL" id="JAZHOF010000004">
    <property type="protein sequence ID" value="MEJ8572028.1"/>
    <property type="molecule type" value="Genomic_DNA"/>
</dbReference>
<sequence>MQPDIVCLGEPMLEFNQQPDGRYLPGHGGDTSNCAIAAARQGARVGYVTNLGTDAFGDSFMALWAEEGVDCSRVGRLADAHTGIYFVTHDAEGHAFSYFREGSAASRMTPDDVPADYISGARVLHVSGISQGISNTAADAVFRAIAVARAAGVKVSYDTNLRLKLWPLARARAVIHAAMRDCDIALPGRDDAVHLTGLEDPDAIADFYLGLGAGIVALTLGADGTLVATPSERRKVPAPRVTPVDATAAGDTFDGAFLAEIVRGSDPFAAARYANAAAALSTQGYGAVAPMPRRDEVEALLAERESRGA</sequence>
<dbReference type="InterPro" id="IPR050306">
    <property type="entry name" value="PfkB_Carbo_kinase"/>
</dbReference>
<comment type="similarity">
    <text evidence="1">Belongs to the carbohydrate kinase PfkB family.</text>
</comment>
<proteinExistence type="inferred from homology"/>